<dbReference type="InterPro" id="IPR001841">
    <property type="entry name" value="Znf_RING"/>
</dbReference>
<name>A0ABN8EE21_CHISP</name>
<comment type="subcellular location">
    <subcellularLocation>
        <location evidence="1">Cell membrane</location>
        <topology evidence="1">Peripheral membrane protein</topology>
    </subcellularLocation>
</comment>
<keyword evidence="8" id="KW-1185">Reference proteome</keyword>
<reference evidence="7" key="1">
    <citation type="submission" date="2021-12" db="EMBL/GenBank/DDBJ databases">
        <authorList>
            <person name="King R."/>
        </authorList>
    </citation>
    <scope>NUCLEOTIDE SEQUENCE</scope>
</reference>
<feature type="region of interest" description="Disordered" evidence="5">
    <location>
        <begin position="141"/>
        <end position="217"/>
    </location>
</feature>
<dbReference type="InterPro" id="IPR055111">
    <property type="entry name" value="RNF34_RFFL_HeH"/>
</dbReference>
<dbReference type="Pfam" id="PF23632">
    <property type="entry name" value="SAP_RNF34_RFFL"/>
    <property type="match status" value="1"/>
</dbReference>
<evidence type="ECO:0000256" key="3">
    <source>
        <dbReference type="ARBA" id="ARBA00022833"/>
    </source>
</evidence>
<evidence type="ECO:0000259" key="6">
    <source>
        <dbReference type="PROSITE" id="PS50089"/>
    </source>
</evidence>
<dbReference type="Proteomes" id="UP001153292">
    <property type="component" value="Chromosome 6"/>
</dbReference>
<feature type="compositionally biased region" description="Basic and acidic residues" evidence="5">
    <location>
        <begin position="295"/>
        <end position="307"/>
    </location>
</feature>
<feature type="compositionally biased region" description="Gly residues" evidence="5">
    <location>
        <begin position="281"/>
        <end position="290"/>
    </location>
</feature>
<accession>A0ABN8EE21</accession>
<dbReference type="PROSITE" id="PS50089">
    <property type="entry name" value="ZF_RING_2"/>
    <property type="match status" value="1"/>
</dbReference>
<feature type="domain" description="RING-type" evidence="6">
    <location>
        <begin position="395"/>
        <end position="430"/>
    </location>
</feature>
<feature type="compositionally biased region" description="Pro residues" evidence="5">
    <location>
        <begin position="259"/>
        <end position="274"/>
    </location>
</feature>
<dbReference type="SUPFAM" id="SSF68906">
    <property type="entry name" value="SAP domain"/>
    <property type="match status" value="1"/>
</dbReference>
<feature type="region of interest" description="Disordered" evidence="5">
    <location>
        <begin position="255"/>
        <end position="329"/>
    </location>
</feature>
<gene>
    <name evidence="7" type="ORF">CHILSU_LOCUS10130</name>
</gene>
<dbReference type="InterPro" id="IPR011011">
    <property type="entry name" value="Znf_FYVE_PHD"/>
</dbReference>
<keyword evidence="2 4" id="KW-0863">Zinc-finger</keyword>
<dbReference type="Gene3D" id="1.10.720.140">
    <property type="match status" value="1"/>
</dbReference>
<protein>
    <recommendedName>
        <fullName evidence="6">RING-type domain-containing protein</fullName>
    </recommendedName>
</protein>
<dbReference type="CDD" id="cd15750">
    <property type="entry name" value="FYVE_CARP"/>
    <property type="match status" value="1"/>
</dbReference>
<dbReference type="EMBL" id="OU963899">
    <property type="protein sequence ID" value="CAH0692634.1"/>
    <property type="molecule type" value="Genomic_DNA"/>
</dbReference>
<evidence type="ECO:0000313" key="7">
    <source>
        <dbReference type="EMBL" id="CAH0692634.1"/>
    </source>
</evidence>
<dbReference type="InterPro" id="IPR013083">
    <property type="entry name" value="Znf_RING/FYVE/PHD"/>
</dbReference>
<evidence type="ECO:0000256" key="4">
    <source>
        <dbReference type="PROSITE-ProRule" id="PRU00175"/>
    </source>
</evidence>
<dbReference type="CDD" id="cd16500">
    <property type="entry name" value="RING-HC_CARP"/>
    <property type="match status" value="1"/>
</dbReference>
<keyword evidence="2 4" id="KW-0479">Metal-binding</keyword>
<evidence type="ECO:0000256" key="5">
    <source>
        <dbReference type="SAM" id="MobiDB-lite"/>
    </source>
</evidence>
<dbReference type="Pfam" id="PF13920">
    <property type="entry name" value="zf-C3HC4_3"/>
    <property type="match status" value="1"/>
</dbReference>
<feature type="compositionally biased region" description="Low complexity" evidence="5">
    <location>
        <begin position="157"/>
        <end position="175"/>
    </location>
</feature>
<dbReference type="Pfam" id="PF22968">
    <property type="entry name" value="RNF34L-like_3rd"/>
    <property type="match status" value="1"/>
</dbReference>
<feature type="compositionally biased region" description="Acidic residues" evidence="5">
    <location>
        <begin position="320"/>
        <end position="329"/>
    </location>
</feature>
<dbReference type="Gene3D" id="3.30.40.10">
    <property type="entry name" value="Zinc/RING finger domain, C3HC4 (zinc finger)"/>
    <property type="match status" value="1"/>
</dbReference>
<dbReference type="InterPro" id="IPR036361">
    <property type="entry name" value="SAP_dom_sf"/>
</dbReference>
<keyword evidence="3" id="KW-0862">Zinc</keyword>
<feature type="compositionally biased region" description="Basic and acidic residues" evidence="5">
    <location>
        <begin position="179"/>
        <end position="194"/>
    </location>
</feature>
<proteinExistence type="predicted"/>
<evidence type="ECO:0000256" key="2">
    <source>
        <dbReference type="ARBA" id="ARBA00022771"/>
    </source>
</evidence>
<dbReference type="PANTHER" id="PTHR14879:SF15">
    <property type="entry name" value="E3 UBIQUITIN-PROTEIN LIGASE RIFIFYLIN-LIKE PROTEIN"/>
    <property type="match status" value="1"/>
</dbReference>
<dbReference type="SUPFAM" id="SSF57903">
    <property type="entry name" value="FYVE/PHD zinc finger"/>
    <property type="match status" value="1"/>
</dbReference>
<evidence type="ECO:0000256" key="1">
    <source>
        <dbReference type="ARBA" id="ARBA00004202"/>
    </source>
</evidence>
<sequence length="442" mass="48345">MLNRGRCSKMPCESCAVQFSVFKRKQVCYECERYYCSGCLRREGTSVLCTACKVLSTRPLLRNSIAHLKVRDLQCFLQRQNVSTRGCVEKEELVSLCVSHVNSAAFRRRGPRARPSPFSTLKGFTNNLNVFINNAFEIRNNAQPAPAPPQHSNCYNASHAHAPRPSAPQPQSQRPAPDPPRERFTTTPGGERDIVVPVPAPGSLTRTPSADGSGARVESADCFEIEDLDDSGWEFVARPADPLPDDSDVLIAENQAPTATPPPAPVPPSAPSSPPRAGGLTPLGGVGGVGSQHRATSELELRPREAPPEADSLSLHDEPDNGPDADEPVTLDRLQSASQLELLSVRQLKQLLARNRVAYRGCLERSDLLHRARTLYADHAHYRAEVDNLPLEECCKICMAAPLECVLLECGHIAACTACSRQLAECPICRQYVVRAVRCFRS</sequence>
<dbReference type="PANTHER" id="PTHR14879">
    <property type="entry name" value="CASPASE REGULATOR, RING FINGER DOMAIN-CONTAINING"/>
    <property type="match status" value="1"/>
</dbReference>
<dbReference type="InterPro" id="IPR051728">
    <property type="entry name" value="RING-FYVE_E3_ubiquitin-ligase"/>
</dbReference>
<evidence type="ECO:0000313" key="8">
    <source>
        <dbReference type="Proteomes" id="UP001153292"/>
    </source>
</evidence>
<dbReference type="InterPro" id="IPR057299">
    <property type="entry name" value="RNF34_RFFL_SAP"/>
</dbReference>
<dbReference type="Gene3D" id="1.10.720.30">
    <property type="entry name" value="SAP domain"/>
    <property type="match status" value="1"/>
</dbReference>
<dbReference type="SMART" id="SM00184">
    <property type="entry name" value="RING"/>
    <property type="match status" value="1"/>
</dbReference>
<organism evidence="7 8">
    <name type="scientific">Chilo suppressalis</name>
    <name type="common">Asiatic rice borer moth</name>
    <dbReference type="NCBI Taxonomy" id="168631"/>
    <lineage>
        <taxon>Eukaryota</taxon>
        <taxon>Metazoa</taxon>
        <taxon>Ecdysozoa</taxon>
        <taxon>Arthropoda</taxon>
        <taxon>Hexapoda</taxon>
        <taxon>Insecta</taxon>
        <taxon>Pterygota</taxon>
        <taxon>Neoptera</taxon>
        <taxon>Endopterygota</taxon>
        <taxon>Lepidoptera</taxon>
        <taxon>Glossata</taxon>
        <taxon>Ditrysia</taxon>
        <taxon>Pyraloidea</taxon>
        <taxon>Crambidae</taxon>
        <taxon>Crambinae</taxon>
        <taxon>Chilo</taxon>
    </lineage>
</organism>